<evidence type="ECO:0000313" key="1">
    <source>
        <dbReference type="EMBL" id="RQD73768.1"/>
    </source>
</evidence>
<sequence>MLGAYLVVLIISFPLLNVLPQEEIIARDRVGEDDLEIALQAERDFFSALEEGRLDQLEGVYKKGSWDFELEEEEEWLLIRNGEETHPSFNVVIDREGDPGRIQAFYYVTRTIFRQVDVTPELETPQVHLEGNRFIVKVPEWQELEVASFQREFVVGQFYPGDPGVQERGQPAERVTSVKGGRIHGTGDISVFGEEALYLKVPEDIQIGDSGFPGRVRCIEDLSR</sequence>
<dbReference type="AlphaFoldDB" id="A0A424YAV7"/>
<name>A0A424YAV7_9FIRM</name>
<organism evidence="1 2">
    <name type="scientific">Candidatus Syntrophonatronum acetioxidans</name>
    <dbReference type="NCBI Taxonomy" id="1795816"/>
    <lineage>
        <taxon>Bacteria</taxon>
        <taxon>Bacillati</taxon>
        <taxon>Bacillota</taxon>
        <taxon>Clostridia</taxon>
        <taxon>Eubacteriales</taxon>
        <taxon>Syntrophomonadaceae</taxon>
        <taxon>Candidatus Syntrophonatronum</taxon>
    </lineage>
</organism>
<proteinExistence type="predicted"/>
<protein>
    <submittedName>
        <fullName evidence="1">Uncharacterized protein</fullName>
    </submittedName>
</protein>
<dbReference type="EMBL" id="QZAA01000236">
    <property type="protein sequence ID" value="RQD73768.1"/>
    <property type="molecule type" value="Genomic_DNA"/>
</dbReference>
<accession>A0A424YAV7</accession>
<comment type="caution">
    <text evidence="1">The sequence shown here is derived from an EMBL/GenBank/DDBJ whole genome shotgun (WGS) entry which is preliminary data.</text>
</comment>
<dbReference type="Proteomes" id="UP000285138">
    <property type="component" value="Unassembled WGS sequence"/>
</dbReference>
<gene>
    <name evidence="1" type="ORF">D5R97_08865</name>
</gene>
<evidence type="ECO:0000313" key="2">
    <source>
        <dbReference type="Proteomes" id="UP000285138"/>
    </source>
</evidence>
<reference evidence="1 2" key="1">
    <citation type="submission" date="2018-08" db="EMBL/GenBank/DDBJ databases">
        <title>The metabolism and importance of syntrophic acetate oxidation coupled to methane or sulfide production in haloalkaline environments.</title>
        <authorList>
            <person name="Timmers P.H.A."/>
            <person name="Vavourakis C.D."/>
            <person name="Sorokin D.Y."/>
            <person name="Sinninghe Damste J.S."/>
            <person name="Muyzer G."/>
            <person name="Stams A.J.M."/>
            <person name="Plugge C.M."/>
        </authorList>
    </citation>
    <scope>NUCLEOTIDE SEQUENCE [LARGE SCALE GENOMIC DNA]</scope>
    <source>
        <strain evidence="1">MSAO_Bac1</strain>
    </source>
</reference>